<sequence>MVLNLGQEPKNMMNVVILTHNYRVVGWVYVKKGARLTDAVCEARPFIAVAAAQVWERQSGIHLLQAGFINVSRDKIEVILPAEEVVCDSEEMGSLGTWLLEQRRKALEAQQEQDALDLDVPLAEDGHDGL</sequence>
<organism evidence="1 2">
    <name type="scientific">Desulfuromonas thiophila</name>
    <dbReference type="NCBI Taxonomy" id="57664"/>
    <lineage>
        <taxon>Bacteria</taxon>
        <taxon>Pseudomonadati</taxon>
        <taxon>Thermodesulfobacteriota</taxon>
        <taxon>Desulfuromonadia</taxon>
        <taxon>Desulfuromonadales</taxon>
        <taxon>Desulfuromonadaceae</taxon>
        <taxon>Desulfuromonas</taxon>
    </lineage>
</organism>
<dbReference type="STRING" id="57664.SAMN05661003_10564"/>
<dbReference type="EMBL" id="FNAQ01000005">
    <property type="protein sequence ID" value="SDE22037.1"/>
    <property type="molecule type" value="Genomic_DNA"/>
</dbReference>
<dbReference type="Pfam" id="PF20660">
    <property type="entry name" value="DUF6812"/>
    <property type="match status" value="1"/>
</dbReference>
<evidence type="ECO:0000313" key="2">
    <source>
        <dbReference type="Proteomes" id="UP000243205"/>
    </source>
</evidence>
<dbReference type="AlphaFoldDB" id="A0A1G7B5B4"/>
<dbReference type="RefSeq" id="WP_092077629.1">
    <property type="nucleotide sequence ID" value="NZ_FNAQ01000005.1"/>
</dbReference>
<dbReference type="InterPro" id="IPR049210">
    <property type="entry name" value="DUF6812"/>
</dbReference>
<name>A0A1G7B5B4_9BACT</name>
<keyword evidence="2" id="KW-1185">Reference proteome</keyword>
<dbReference type="Proteomes" id="UP000243205">
    <property type="component" value="Unassembled WGS sequence"/>
</dbReference>
<accession>A0A1G7B5B4</accession>
<gene>
    <name evidence="1" type="ORF">SAMN05661003_10564</name>
</gene>
<reference evidence="2" key="1">
    <citation type="submission" date="2016-10" db="EMBL/GenBank/DDBJ databases">
        <authorList>
            <person name="Varghese N."/>
            <person name="Submissions S."/>
        </authorList>
    </citation>
    <scope>NUCLEOTIDE SEQUENCE [LARGE SCALE GENOMIC DNA]</scope>
    <source>
        <strain evidence="2">DSM 8987</strain>
    </source>
</reference>
<protein>
    <submittedName>
        <fullName evidence="1">Uncharacterized protein</fullName>
    </submittedName>
</protein>
<dbReference type="OrthoDB" id="8566290at2"/>
<evidence type="ECO:0000313" key="1">
    <source>
        <dbReference type="EMBL" id="SDE22037.1"/>
    </source>
</evidence>
<proteinExistence type="predicted"/>